<feature type="domain" description="HTH cro/C1-type" evidence="2">
    <location>
        <begin position="164"/>
        <end position="218"/>
    </location>
</feature>
<feature type="domain" description="HTH cro/C1-type" evidence="2">
    <location>
        <begin position="87"/>
        <end position="141"/>
    </location>
</feature>
<dbReference type="AlphaFoldDB" id="A0A7W1T4X1"/>
<dbReference type="InterPro" id="IPR001387">
    <property type="entry name" value="Cro/C1-type_HTH"/>
</dbReference>
<keyword evidence="4" id="KW-1185">Reference proteome</keyword>
<name>A0A7W1T4X1_9LIST</name>
<feature type="domain" description="HTH cro/C1-type" evidence="2">
    <location>
        <begin position="7"/>
        <end position="61"/>
    </location>
</feature>
<evidence type="ECO:0000313" key="4">
    <source>
        <dbReference type="Proteomes" id="UP000548787"/>
    </source>
</evidence>
<dbReference type="PANTHER" id="PTHR46558">
    <property type="entry name" value="TRACRIPTIONAL REGULATORY PROTEIN-RELATED-RELATED"/>
    <property type="match status" value="1"/>
</dbReference>
<evidence type="ECO:0000259" key="2">
    <source>
        <dbReference type="PROSITE" id="PS50943"/>
    </source>
</evidence>
<dbReference type="SMART" id="SM00530">
    <property type="entry name" value="HTH_XRE"/>
    <property type="match status" value="3"/>
</dbReference>
<organism evidence="3 4">
    <name type="scientific">Listeria rustica</name>
    <dbReference type="NCBI Taxonomy" id="2713503"/>
    <lineage>
        <taxon>Bacteria</taxon>
        <taxon>Bacillati</taxon>
        <taxon>Bacillota</taxon>
        <taxon>Bacilli</taxon>
        <taxon>Bacillales</taxon>
        <taxon>Listeriaceae</taxon>
        <taxon>Listeria</taxon>
    </lineage>
</organism>
<dbReference type="Gene3D" id="1.10.260.40">
    <property type="entry name" value="lambda repressor-like DNA-binding domains"/>
    <property type="match status" value="3"/>
</dbReference>
<keyword evidence="1" id="KW-0238">DNA-binding</keyword>
<proteinExistence type="predicted"/>
<dbReference type="CDD" id="cd00093">
    <property type="entry name" value="HTH_XRE"/>
    <property type="match status" value="3"/>
</dbReference>
<dbReference type="Pfam" id="PF01381">
    <property type="entry name" value="HTH_3"/>
    <property type="match status" value="3"/>
</dbReference>
<protein>
    <submittedName>
        <fullName evidence="3">Helix-turn-helix transcriptional regulator</fullName>
    </submittedName>
</protein>
<reference evidence="3 4" key="2">
    <citation type="submission" date="2020-08" db="EMBL/GenBank/DDBJ databases">
        <title>Listeria ohnekaius sp. nov. and Listeria portnoyii sp. nov. isolated from non-agricultural and natural environments.</title>
        <authorList>
            <person name="Weller D."/>
            <person name="Belias A.M."/>
            <person name="Liao J."/>
            <person name="Guo S."/>
            <person name="Orsi R.H."/>
            <person name="Wiedmann M."/>
        </authorList>
    </citation>
    <scope>NUCLEOTIDE SEQUENCE [LARGE SCALE GENOMIC DNA]</scope>
    <source>
        <strain evidence="3 4">FSL W9-0585</strain>
    </source>
</reference>
<dbReference type="PROSITE" id="PS50943">
    <property type="entry name" value="HTH_CROC1"/>
    <property type="match status" value="3"/>
</dbReference>
<dbReference type="PANTHER" id="PTHR46558:SF4">
    <property type="entry name" value="DNA-BIDING PHAGE PROTEIN"/>
    <property type="match status" value="1"/>
</dbReference>
<sequence length="276" mass="31799">MNFSQRFQNLRKKNKLTQKELSLKLQLPQSSISGYENNERKPSISILIDIAKTFNTTIDYLLGLSNIEEESNFSYNFTDDNYLGQKIQNLRKSNHINQKALADKLKVTQATVSAYETGKTSPNIDILIKLSKILNCSTDELLGQRNNVQLDNVNLDNTDIQHRLKYLRHEKKWSQNDIAKYLNIPTSLYSSLENESKEIDGTTLKNIAKLYDVTTDYLLGLTDIRNHEKGKAAELLENHPAVSVLFDRDVTEEESLEMLEQFLDFVEFQKSRGKMK</sequence>
<dbReference type="EMBL" id="JABJVM010000003">
    <property type="protein sequence ID" value="MBA3925520.1"/>
    <property type="molecule type" value="Genomic_DNA"/>
</dbReference>
<evidence type="ECO:0000256" key="1">
    <source>
        <dbReference type="ARBA" id="ARBA00023125"/>
    </source>
</evidence>
<gene>
    <name evidence="3" type="ORF">HPK16_04110</name>
</gene>
<comment type="caution">
    <text evidence="3">The sequence shown here is derived from an EMBL/GenBank/DDBJ whole genome shotgun (WGS) entry which is preliminary data.</text>
</comment>
<dbReference type="SUPFAM" id="SSF47413">
    <property type="entry name" value="lambda repressor-like DNA-binding domains"/>
    <property type="match status" value="3"/>
</dbReference>
<dbReference type="InterPro" id="IPR010982">
    <property type="entry name" value="Lambda_DNA-bd_dom_sf"/>
</dbReference>
<dbReference type="GO" id="GO:0003677">
    <property type="term" value="F:DNA binding"/>
    <property type="evidence" value="ECO:0007669"/>
    <property type="project" value="UniProtKB-KW"/>
</dbReference>
<reference evidence="3 4" key="1">
    <citation type="submission" date="2020-05" db="EMBL/GenBank/DDBJ databases">
        <authorList>
            <person name="Carlin C.R."/>
        </authorList>
    </citation>
    <scope>NUCLEOTIDE SEQUENCE [LARGE SCALE GENOMIC DNA]</scope>
    <source>
        <strain evidence="3 4">FSL W9-0585</strain>
    </source>
</reference>
<dbReference type="Proteomes" id="UP000548787">
    <property type="component" value="Unassembled WGS sequence"/>
</dbReference>
<evidence type="ECO:0000313" key="3">
    <source>
        <dbReference type="EMBL" id="MBA3925520.1"/>
    </source>
</evidence>
<dbReference type="RefSeq" id="WP_181675744.1">
    <property type="nucleotide sequence ID" value="NZ_JABJVM010000003.1"/>
</dbReference>
<accession>A0A7W1T4X1</accession>